<dbReference type="AlphaFoldDB" id="A0A6N6N652"/>
<dbReference type="EMBL" id="WAIE01000001">
    <property type="protein sequence ID" value="KAB1442959.1"/>
    <property type="molecule type" value="Genomic_DNA"/>
</dbReference>
<gene>
    <name evidence="2" type="ORF">F8A88_01415</name>
</gene>
<keyword evidence="2" id="KW-0436">Ligase</keyword>
<dbReference type="RefSeq" id="WP_151149151.1">
    <property type="nucleotide sequence ID" value="NZ_WAIE01000001.1"/>
</dbReference>
<dbReference type="Pfam" id="PF09825">
    <property type="entry name" value="BPL_N"/>
    <property type="match status" value="1"/>
</dbReference>
<protein>
    <submittedName>
        <fullName evidence="2">Biotin--protein ligase</fullName>
    </submittedName>
</protein>
<evidence type="ECO:0000259" key="1">
    <source>
        <dbReference type="Pfam" id="PF09825"/>
    </source>
</evidence>
<dbReference type="SUPFAM" id="SSF52317">
    <property type="entry name" value="Class I glutamine amidotransferase-like"/>
    <property type="match status" value="1"/>
</dbReference>
<dbReference type="Proteomes" id="UP000438699">
    <property type="component" value="Unassembled WGS sequence"/>
</dbReference>
<accession>A0A6N6N652</accession>
<name>A0A6N6N652_9BACT</name>
<proteinExistence type="predicted"/>
<dbReference type="OrthoDB" id="5464482at2"/>
<evidence type="ECO:0000313" key="3">
    <source>
        <dbReference type="Proteomes" id="UP000438699"/>
    </source>
</evidence>
<dbReference type="InterPro" id="IPR029062">
    <property type="entry name" value="Class_I_gatase-like"/>
</dbReference>
<organism evidence="2 3">
    <name type="scientific">Pseudodesulfovibrio senegalensis</name>
    <dbReference type="NCBI Taxonomy" id="1721087"/>
    <lineage>
        <taxon>Bacteria</taxon>
        <taxon>Pseudomonadati</taxon>
        <taxon>Thermodesulfobacteriota</taxon>
        <taxon>Desulfovibrionia</taxon>
        <taxon>Desulfovibrionales</taxon>
        <taxon>Desulfovibrionaceae</taxon>
    </lineage>
</organism>
<feature type="domain" description="Biotin-protein ligase N-terminal" evidence="1">
    <location>
        <begin position="53"/>
        <end position="93"/>
    </location>
</feature>
<dbReference type="InterPro" id="IPR019197">
    <property type="entry name" value="Biotin-prot_ligase_N"/>
</dbReference>
<keyword evidence="3" id="KW-1185">Reference proteome</keyword>
<comment type="caution">
    <text evidence="2">The sequence shown here is derived from an EMBL/GenBank/DDBJ whole genome shotgun (WGS) entry which is preliminary data.</text>
</comment>
<evidence type="ECO:0000313" key="2">
    <source>
        <dbReference type="EMBL" id="KAB1442959.1"/>
    </source>
</evidence>
<reference evidence="2 3" key="1">
    <citation type="journal article" date="2017" name="Int. J. Syst. Evol. Microbiol.">
        <title>Desulfovibrio senegalensis sp. nov., a mesophilic sulfate reducer isolated from marine sediment.</title>
        <authorList>
            <person name="Thioye A."/>
            <person name="Gam Z.B.A."/>
            <person name="Mbengue M."/>
            <person name="Cayol J.L."/>
            <person name="Joseph-Bartoli M."/>
            <person name="Toure-Kane C."/>
            <person name="Labat M."/>
        </authorList>
    </citation>
    <scope>NUCLEOTIDE SEQUENCE [LARGE SCALE GENOMIC DNA]</scope>
    <source>
        <strain evidence="2 3">DSM 101509</strain>
    </source>
</reference>
<dbReference type="GO" id="GO:0016874">
    <property type="term" value="F:ligase activity"/>
    <property type="evidence" value="ECO:0007669"/>
    <property type="project" value="UniProtKB-KW"/>
</dbReference>
<sequence>MSSIHIYWDESHFWGLMAQRALKHWGIPHRLVRAEEIAQGALAGKLDGEIPRVLLVPGGRARGKRDRLGPAGEQALWHYVESGGTYIGFCGGAGLALRDNLGLCPWRRRPFSDRLQHFLSGHMHVDLNADDPRVPSELGSEALIPVWWPGQFYEQDNGVKVLASYRTPGPDFWVADICLKTLPKGTLTDWENLYGIRLKPDFLNDTPSLIRGNCGKGEYILSYAHLETPASPQANLWLASLLGELLEITPNTTTLPAWDVAGRPVVWDNSVLSQARSSLESIIETGLQHFLLFWRTPWLLGWRRGIPGAGINSLYSMICEAQAAPPTPQAEQFWQQESAKFEKAVKLLHEGLTGYLLAERLAMTVYHSGPSSLDPDVLANQRAALFGKPAHPGGIYAAIANTLETLHWHLQGLP</sequence>